<dbReference type="InterPro" id="IPR045179">
    <property type="entry name" value="YgfZ/GcvT"/>
</dbReference>
<accession>A0A323UUY3</accession>
<evidence type="ECO:0000313" key="3">
    <source>
        <dbReference type="Proteomes" id="UP000248259"/>
    </source>
</evidence>
<dbReference type="PIRSF" id="PIRSF006487">
    <property type="entry name" value="GcvT"/>
    <property type="match status" value="1"/>
</dbReference>
<dbReference type="Pfam" id="PF01571">
    <property type="entry name" value="GCV_T"/>
    <property type="match status" value="1"/>
</dbReference>
<dbReference type="NCBIfam" id="TIGR03317">
    <property type="entry name" value="ygfZ_signature"/>
    <property type="match status" value="1"/>
</dbReference>
<evidence type="ECO:0000259" key="1">
    <source>
        <dbReference type="Pfam" id="PF01571"/>
    </source>
</evidence>
<dbReference type="AlphaFoldDB" id="A0A323UUY3"/>
<sequence>MTAWTDFLANQGATLDNGIISFPNEAAAETLAVPLTHLGMLQSVGPDSAPYLHNLFSNDVNKLGEAELQLNSFNSPKGRMLASILLWREGEGHDLIISADILPALHKKLSMYILRSKVKLGDLSAERALIGVTGPRAAAALQQAGLPVPEGLRSVAAAKGIQVLSLDANNYVVVVGAEQAASVFGSLDTAGAAPAGTHAWQLAMIRAGLPLVTLATQEEFVAQMLNYELIGGVSFKKGCYPGQEIVARTQHLGKVKKRMYRIALPAGCSAAAGTDLYSPAFGDQSAGKLVNIARLSDGSFEALAVLQTSCAEAGEIHVGAPDGPPADLLGLPYALA</sequence>
<dbReference type="EMBL" id="QKOE01000009">
    <property type="protein sequence ID" value="PZA16011.1"/>
    <property type="molecule type" value="Genomic_DNA"/>
</dbReference>
<dbReference type="SUPFAM" id="SSF101790">
    <property type="entry name" value="Aminomethyltransferase beta-barrel domain"/>
    <property type="match status" value="1"/>
</dbReference>
<dbReference type="InterPro" id="IPR017703">
    <property type="entry name" value="YgfZ/GCV_T_CS"/>
</dbReference>
<dbReference type="InterPro" id="IPR029043">
    <property type="entry name" value="GcvT/YgfZ_C"/>
</dbReference>
<dbReference type="PANTHER" id="PTHR22602:SF0">
    <property type="entry name" value="TRANSFERASE CAF17, MITOCHONDRIAL-RELATED"/>
    <property type="match status" value="1"/>
</dbReference>
<dbReference type="InterPro" id="IPR006222">
    <property type="entry name" value="GCVT_N"/>
</dbReference>
<organism evidence="2 3">
    <name type="scientific">Parazoarcus communis SWub3 = DSM 12120</name>
    <dbReference type="NCBI Taxonomy" id="1121029"/>
    <lineage>
        <taxon>Bacteria</taxon>
        <taxon>Pseudomonadati</taxon>
        <taxon>Pseudomonadota</taxon>
        <taxon>Betaproteobacteria</taxon>
        <taxon>Rhodocyclales</taxon>
        <taxon>Zoogloeaceae</taxon>
        <taxon>Parazoarcus</taxon>
    </lineage>
</organism>
<dbReference type="Gene3D" id="3.30.70.1630">
    <property type="match status" value="1"/>
</dbReference>
<name>A0A323UUY3_9RHOO</name>
<dbReference type="Proteomes" id="UP000248259">
    <property type="component" value="Unassembled WGS sequence"/>
</dbReference>
<dbReference type="Gene3D" id="2.40.30.160">
    <property type="match status" value="1"/>
</dbReference>
<comment type="caution">
    <text evidence="2">The sequence shown here is derived from an EMBL/GenBank/DDBJ whole genome shotgun (WGS) entry which is preliminary data.</text>
</comment>
<dbReference type="GO" id="GO:0016226">
    <property type="term" value="P:iron-sulfur cluster assembly"/>
    <property type="evidence" value="ECO:0007669"/>
    <property type="project" value="TreeGrafter"/>
</dbReference>
<feature type="domain" description="GCVT N-terminal" evidence="1">
    <location>
        <begin position="35"/>
        <end position="143"/>
    </location>
</feature>
<dbReference type="Gene3D" id="3.30.70.1400">
    <property type="entry name" value="Aminomethyltransferase beta-barrel domains"/>
    <property type="match status" value="1"/>
</dbReference>
<gene>
    <name evidence="2" type="ORF">DNK49_13370</name>
</gene>
<keyword evidence="3" id="KW-1185">Reference proteome</keyword>
<dbReference type="RefSeq" id="WP_110525357.1">
    <property type="nucleotide sequence ID" value="NZ_QKOE01000009.1"/>
</dbReference>
<proteinExistence type="predicted"/>
<dbReference type="OrthoDB" id="9796287at2"/>
<dbReference type="SUPFAM" id="SSF103025">
    <property type="entry name" value="Folate-binding domain"/>
    <property type="match status" value="1"/>
</dbReference>
<dbReference type="PANTHER" id="PTHR22602">
    <property type="entry name" value="TRANSFERASE CAF17, MITOCHONDRIAL-RELATED"/>
    <property type="match status" value="1"/>
</dbReference>
<protein>
    <submittedName>
        <fullName evidence="2">Folate-binding protein</fullName>
    </submittedName>
</protein>
<reference evidence="2 3" key="1">
    <citation type="submission" date="2018-06" db="EMBL/GenBank/DDBJ databases">
        <title>Azoarcus communis strain SWub3 genome.</title>
        <authorList>
            <person name="Zorraquino Salvo V."/>
            <person name="Toubiana D."/>
            <person name="Blumwald E."/>
        </authorList>
    </citation>
    <scope>NUCLEOTIDE SEQUENCE [LARGE SCALE GENOMIC DNA]</scope>
    <source>
        <strain evidence="2 3">SWub3</strain>
    </source>
</reference>
<evidence type="ECO:0000313" key="2">
    <source>
        <dbReference type="EMBL" id="PZA16011.1"/>
    </source>
</evidence>